<dbReference type="SUPFAM" id="SSF141868">
    <property type="entry name" value="EAL domain-like"/>
    <property type="match status" value="1"/>
</dbReference>
<dbReference type="Gene3D" id="3.30.70.270">
    <property type="match status" value="1"/>
</dbReference>
<dbReference type="SMART" id="SM00052">
    <property type="entry name" value="EAL"/>
    <property type="match status" value="1"/>
</dbReference>
<proteinExistence type="predicted"/>
<dbReference type="InterPro" id="IPR000014">
    <property type="entry name" value="PAS"/>
</dbReference>
<reference evidence="3" key="1">
    <citation type="submission" date="2022-12" db="EMBL/GenBank/DDBJ databases">
        <title>Bacterial isolates from different developmental stages of Nematostella vectensis.</title>
        <authorList>
            <person name="Fraune S."/>
        </authorList>
    </citation>
    <scope>NUCLEOTIDE SEQUENCE</scope>
    <source>
        <strain evidence="3">G21630-S1</strain>
    </source>
</reference>
<dbReference type="InterPro" id="IPR029787">
    <property type="entry name" value="Nucleotide_cyclase"/>
</dbReference>
<organism evidence="3 4">
    <name type="scientific">Kiloniella laminariae</name>
    <dbReference type="NCBI Taxonomy" id="454162"/>
    <lineage>
        <taxon>Bacteria</taxon>
        <taxon>Pseudomonadati</taxon>
        <taxon>Pseudomonadota</taxon>
        <taxon>Alphaproteobacteria</taxon>
        <taxon>Rhodospirillales</taxon>
        <taxon>Kiloniellaceae</taxon>
        <taxon>Kiloniella</taxon>
    </lineage>
</organism>
<dbReference type="InterPro" id="IPR035919">
    <property type="entry name" value="EAL_sf"/>
</dbReference>
<dbReference type="InterPro" id="IPR001633">
    <property type="entry name" value="EAL_dom"/>
</dbReference>
<dbReference type="SMART" id="SM00091">
    <property type="entry name" value="PAS"/>
    <property type="match status" value="2"/>
</dbReference>
<dbReference type="Gene3D" id="3.30.450.20">
    <property type="entry name" value="PAS domain"/>
    <property type="match status" value="2"/>
</dbReference>
<dbReference type="CDD" id="cd01948">
    <property type="entry name" value="EAL"/>
    <property type="match status" value="1"/>
</dbReference>
<sequence>MNTNIRHILDTLPDLAMLIRDGNITFCNKAGLSMLKAETDSEIVNGPLIELVHEQYQDVFLEVWQDLLKKGATRFPLKIKSNDGAFHEILFHADCSLEVGKDVVILYGKDFSTIEMDATVQMGNALSQRVLNDVSLSLLCICDPEGISYINPTGVRLLEAEQEDEILGLKFAQLVHPDYKSIFRSELDVLAQEVEPLPLKLIGLRGTELRVEMKVSRFRHGRRDGFLLEARDITDLLLRQEELLRIQGVLKRKVEEQTQELSQEIHARIKAEETVEHMILHDGLTGLGNRTQFVRHMDAETKSCGEEDKWAVFVLDLDHFKDLNDIFGHETGDQLLRNVARILSKRITGDGYMARLGGDEFALMIPYDDDQEPELFAQKILRKMSRAFVLNDQEIYSGCSIGISLFPVHGDKAASLLGCAEMALYHAKNKGRATYSFFNNTLKQNAEESSRIEHLLRAALVRNEFELYYQPQIDLKTGNLVGAEALIRWHSSEGMVSPDRFIPIAEKTGLIDPITDWVMTTACTQAKEWQSIIPGIRIAVNLSAVSFRQADFVNKVSEVLEFTQVSPECLELEITETAIMADFKEADRILNRLDELGVNLAIDDFGMGYSSLSYLKRFPVDKLKIDKSFVMKLDQNPDDAAITAAIISMAHAMGTRVLAEGVEEKAHMLFLKERGCEEAQGFYFARPMPAEEFVKWCSQGGTGTAPPVPGLGSLN</sequence>
<feature type="domain" description="EAL" evidence="1">
    <location>
        <begin position="449"/>
        <end position="701"/>
    </location>
</feature>
<evidence type="ECO:0000259" key="1">
    <source>
        <dbReference type="PROSITE" id="PS50883"/>
    </source>
</evidence>
<dbReference type="Pfam" id="PF13426">
    <property type="entry name" value="PAS_9"/>
    <property type="match status" value="1"/>
</dbReference>
<dbReference type="InterPro" id="IPR035965">
    <property type="entry name" value="PAS-like_dom_sf"/>
</dbReference>
<evidence type="ECO:0000313" key="3">
    <source>
        <dbReference type="EMBL" id="MCZ4282225.1"/>
    </source>
</evidence>
<evidence type="ECO:0000259" key="2">
    <source>
        <dbReference type="PROSITE" id="PS50887"/>
    </source>
</evidence>
<dbReference type="NCBIfam" id="TIGR00254">
    <property type="entry name" value="GGDEF"/>
    <property type="match status" value="1"/>
</dbReference>
<dbReference type="EMBL" id="JAPWGY010000006">
    <property type="protein sequence ID" value="MCZ4282225.1"/>
    <property type="molecule type" value="Genomic_DNA"/>
</dbReference>
<dbReference type="SUPFAM" id="SSF55073">
    <property type="entry name" value="Nucleotide cyclase"/>
    <property type="match status" value="1"/>
</dbReference>
<dbReference type="InterPro" id="IPR043128">
    <property type="entry name" value="Rev_trsase/Diguanyl_cyclase"/>
</dbReference>
<dbReference type="Pfam" id="PF00990">
    <property type="entry name" value="GGDEF"/>
    <property type="match status" value="1"/>
</dbReference>
<dbReference type="RefSeq" id="WP_269424375.1">
    <property type="nucleotide sequence ID" value="NZ_JAPWGY010000006.1"/>
</dbReference>
<name>A0ABT4LMV7_9PROT</name>
<dbReference type="Gene3D" id="3.20.20.450">
    <property type="entry name" value="EAL domain"/>
    <property type="match status" value="1"/>
</dbReference>
<comment type="caution">
    <text evidence="3">The sequence shown here is derived from an EMBL/GenBank/DDBJ whole genome shotgun (WGS) entry which is preliminary data.</text>
</comment>
<dbReference type="Pfam" id="PF00563">
    <property type="entry name" value="EAL"/>
    <property type="match status" value="1"/>
</dbReference>
<dbReference type="CDD" id="cd00130">
    <property type="entry name" value="PAS"/>
    <property type="match status" value="1"/>
</dbReference>
<dbReference type="PANTHER" id="PTHR44757">
    <property type="entry name" value="DIGUANYLATE CYCLASE DGCP"/>
    <property type="match status" value="1"/>
</dbReference>
<dbReference type="Proteomes" id="UP001069802">
    <property type="component" value="Unassembled WGS sequence"/>
</dbReference>
<dbReference type="Pfam" id="PF13188">
    <property type="entry name" value="PAS_8"/>
    <property type="match status" value="1"/>
</dbReference>
<feature type="domain" description="GGDEF" evidence="2">
    <location>
        <begin position="308"/>
        <end position="440"/>
    </location>
</feature>
<dbReference type="PROSITE" id="PS50883">
    <property type="entry name" value="EAL"/>
    <property type="match status" value="1"/>
</dbReference>
<dbReference type="CDD" id="cd01949">
    <property type="entry name" value="GGDEF"/>
    <property type="match status" value="1"/>
</dbReference>
<keyword evidence="4" id="KW-1185">Reference proteome</keyword>
<dbReference type="InterPro" id="IPR052155">
    <property type="entry name" value="Biofilm_reg_signaling"/>
</dbReference>
<gene>
    <name evidence="3" type="ORF">O4H49_15660</name>
</gene>
<dbReference type="SUPFAM" id="SSF55785">
    <property type="entry name" value="PYP-like sensor domain (PAS domain)"/>
    <property type="match status" value="2"/>
</dbReference>
<evidence type="ECO:0000313" key="4">
    <source>
        <dbReference type="Proteomes" id="UP001069802"/>
    </source>
</evidence>
<protein>
    <submittedName>
        <fullName evidence="3">EAL domain-containing protein</fullName>
    </submittedName>
</protein>
<dbReference type="InterPro" id="IPR000160">
    <property type="entry name" value="GGDEF_dom"/>
</dbReference>
<accession>A0ABT4LMV7</accession>
<dbReference type="PANTHER" id="PTHR44757:SF2">
    <property type="entry name" value="BIOFILM ARCHITECTURE MAINTENANCE PROTEIN MBAA"/>
    <property type="match status" value="1"/>
</dbReference>
<dbReference type="SMART" id="SM00267">
    <property type="entry name" value="GGDEF"/>
    <property type="match status" value="1"/>
</dbReference>
<dbReference type="PROSITE" id="PS50887">
    <property type="entry name" value="GGDEF"/>
    <property type="match status" value="1"/>
</dbReference>